<dbReference type="GO" id="GO:0004483">
    <property type="term" value="F:methyltransferase cap1 activity"/>
    <property type="evidence" value="ECO:0007669"/>
    <property type="project" value="TreeGrafter"/>
</dbReference>
<dbReference type="Pfam" id="PF01728">
    <property type="entry name" value="FtsJ"/>
    <property type="match status" value="1"/>
</dbReference>
<evidence type="ECO:0000313" key="3">
    <source>
        <dbReference type="EMBL" id="CAF5187652.1"/>
    </source>
</evidence>
<evidence type="ECO:0000259" key="1">
    <source>
        <dbReference type="Pfam" id="PF01728"/>
    </source>
</evidence>
<comment type="caution">
    <text evidence="3">The sequence shown here is derived from an EMBL/GenBank/DDBJ whole genome shotgun (WGS) entry which is preliminary data.</text>
</comment>
<dbReference type="InterPro" id="IPR050851">
    <property type="entry name" value="mRNA_Cap_2O-Ribose_MeTrfase"/>
</dbReference>
<protein>
    <recommendedName>
        <fullName evidence="1">Ribosomal RNA methyltransferase FtsJ domain-containing protein</fullName>
    </recommendedName>
</protein>
<reference evidence="3" key="1">
    <citation type="submission" date="2021-02" db="EMBL/GenBank/DDBJ databases">
        <authorList>
            <person name="Nowell W R."/>
        </authorList>
    </citation>
    <scope>NUCLEOTIDE SEQUENCE</scope>
</reference>
<dbReference type="GO" id="GO:0006370">
    <property type="term" value="P:7-methylguanosine mRNA capping"/>
    <property type="evidence" value="ECO:0007669"/>
    <property type="project" value="TreeGrafter"/>
</dbReference>
<dbReference type="GO" id="GO:0005737">
    <property type="term" value="C:cytoplasm"/>
    <property type="evidence" value="ECO:0007669"/>
    <property type="project" value="TreeGrafter"/>
</dbReference>
<dbReference type="InterPro" id="IPR002877">
    <property type="entry name" value="RNA_MeTrfase_FtsJ_dom"/>
</dbReference>
<evidence type="ECO:0000313" key="4">
    <source>
        <dbReference type="Proteomes" id="UP000681720"/>
    </source>
</evidence>
<dbReference type="PANTHER" id="PTHR16121">
    <property type="entry name" value="CAP-SPECIFIC MRNA (NUCLEOSIDE-2'-O-)-METHYLTRANSFERASE 1-RELATED"/>
    <property type="match status" value="1"/>
</dbReference>
<sequence>ITADGSFDVQNNPGEQEGLVYPLLKTEVYVALSCLITHGNFILKLFTMFEQVTIDLIHLLYRTFRQISMFKPQTSK</sequence>
<accession>A0A8S3HRE5</accession>
<name>A0A8S3HRE5_9BILA</name>
<feature type="domain" description="Ribosomal RNA methyltransferase FtsJ" evidence="1">
    <location>
        <begin position="1"/>
        <end position="75"/>
    </location>
</feature>
<proteinExistence type="predicted"/>
<dbReference type="Proteomes" id="UP000681967">
    <property type="component" value="Unassembled WGS sequence"/>
</dbReference>
<feature type="non-terminal residue" evidence="3">
    <location>
        <position position="76"/>
    </location>
</feature>
<dbReference type="GO" id="GO:0005634">
    <property type="term" value="C:nucleus"/>
    <property type="evidence" value="ECO:0007669"/>
    <property type="project" value="TreeGrafter"/>
</dbReference>
<feature type="non-terminal residue" evidence="3">
    <location>
        <position position="1"/>
    </location>
</feature>
<organism evidence="3 4">
    <name type="scientific">Rotaria magnacalcarata</name>
    <dbReference type="NCBI Taxonomy" id="392030"/>
    <lineage>
        <taxon>Eukaryota</taxon>
        <taxon>Metazoa</taxon>
        <taxon>Spiralia</taxon>
        <taxon>Gnathifera</taxon>
        <taxon>Rotifera</taxon>
        <taxon>Eurotatoria</taxon>
        <taxon>Bdelloidea</taxon>
        <taxon>Philodinida</taxon>
        <taxon>Philodinidae</taxon>
        <taxon>Rotaria</taxon>
    </lineage>
</organism>
<dbReference type="EMBL" id="CAJOBH010235988">
    <property type="protein sequence ID" value="CAF5090645.1"/>
    <property type="molecule type" value="Genomic_DNA"/>
</dbReference>
<dbReference type="GO" id="GO:0032259">
    <property type="term" value="P:methylation"/>
    <property type="evidence" value="ECO:0007669"/>
    <property type="project" value="InterPro"/>
</dbReference>
<evidence type="ECO:0000313" key="2">
    <source>
        <dbReference type="EMBL" id="CAF5090645.1"/>
    </source>
</evidence>
<dbReference type="EMBL" id="CAJOBJ010334903">
    <property type="protein sequence ID" value="CAF5187652.1"/>
    <property type="molecule type" value="Genomic_DNA"/>
</dbReference>
<gene>
    <name evidence="2" type="ORF">BYL167_LOCUS63117</name>
    <name evidence="3" type="ORF">GIL414_LOCUS71733</name>
</gene>
<dbReference type="Proteomes" id="UP000681720">
    <property type="component" value="Unassembled WGS sequence"/>
</dbReference>
<dbReference type="AlphaFoldDB" id="A0A8S3HRE5"/>
<dbReference type="Gene3D" id="3.40.50.12760">
    <property type="match status" value="1"/>
</dbReference>
<dbReference type="PANTHER" id="PTHR16121:SF2">
    <property type="entry name" value="CAP-SPECIFIC MRNA (NUCLEOSIDE-2'-O-)-METHYLTRANSFERASE 2"/>
    <property type="match status" value="1"/>
</dbReference>